<dbReference type="AlphaFoldDB" id="K6Z2U7"/>
<dbReference type="OrthoDB" id="5485925at2"/>
<gene>
    <name evidence="1" type="ORF">GMES_0989</name>
</gene>
<comment type="caution">
    <text evidence="1">The sequence shown here is derived from an EMBL/GenBank/DDBJ whole genome shotgun (WGS) entry which is preliminary data.</text>
</comment>
<protein>
    <submittedName>
        <fullName evidence="1">Uncharacterized protein</fullName>
    </submittedName>
</protein>
<organism evidence="1 2">
    <name type="scientific">Paraglaciecola mesophila KMM 241</name>
    <dbReference type="NCBI Taxonomy" id="1128912"/>
    <lineage>
        <taxon>Bacteria</taxon>
        <taxon>Pseudomonadati</taxon>
        <taxon>Pseudomonadota</taxon>
        <taxon>Gammaproteobacteria</taxon>
        <taxon>Alteromonadales</taxon>
        <taxon>Alteromonadaceae</taxon>
        <taxon>Paraglaciecola</taxon>
    </lineage>
</organism>
<dbReference type="RefSeq" id="WP_006991439.1">
    <property type="nucleotide sequence ID" value="NZ_BAEP01000021.1"/>
</dbReference>
<name>K6Z2U7_9ALTE</name>
<evidence type="ECO:0000313" key="1">
    <source>
        <dbReference type="EMBL" id="GAC23288.1"/>
    </source>
</evidence>
<dbReference type="EMBL" id="BAEP01000021">
    <property type="protein sequence ID" value="GAC23288.1"/>
    <property type="molecule type" value="Genomic_DNA"/>
</dbReference>
<evidence type="ECO:0000313" key="2">
    <source>
        <dbReference type="Proteomes" id="UP000006263"/>
    </source>
</evidence>
<proteinExistence type="predicted"/>
<dbReference type="Proteomes" id="UP000006263">
    <property type="component" value="Unassembled WGS sequence"/>
</dbReference>
<dbReference type="eggNOG" id="ENOG502Z9SN">
    <property type="taxonomic scope" value="Bacteria"/>
</dbReference>
<accession>K6Z2U7</accession>
<sequence length="448" mass="49336">MLYVTRVLTVLLFINFVALNFSSICLALDKTPKNFADDEHQRSSVASVKNSPVIRYPLFNIEQLEYKGGFRTTGRFYQKEKGNSLNYSGGVFTYNAKNHSIFIIGHPEYAAVAEIKIPPLVESSSVGDFNVASQLIQSFTRFHKTKRVDTGIRNHFRVTGLGLVGKGLMVNYIDWYDAGGKETDTSVFFDDASDLAHSKINGPYQLQGAAHSAGWISKIPTEWQKSLGGTHISGSQPNASIISRRSVGPSAFVITPEESILQQGQGGVPASGLLDFPLANLLYDKSAYPGKIYPDDILRNDNGKNQLWTFLSGAGYGFIIPGTSTYMTIGRSGGHKTGVGYKIKQDDGRLCGGYCAVSADDYSSYYWLWDVNELLKVKSGLIKSYDVRPYDYGEFPTPFKDKRAMVSGGAYDQDSGLLYLSIPGADKLNKYLRPPVVLVYEITSGVKK</sequence>
<reference evidence="1 2" key="1">
    <citation type="journal article" date="2017" name="Antonie Van Leeuwenhoek">
        <title>Rhizobium rhizosphaerae sp. nov., a novel species isolated from rice rhizosphere.</title>
        <authorList>
            <person name="Zhao J.J."/>
            <person name="Zhang J."/>
            <person name="Zhang R.J."/>
            <person name="Zhang C.W."/>
            <person name="Yin H.Q."/>
            <person name="Zhang X.X."/>
        </authorList>
    </citation>
    <scope>NUCLEOTIDE SEQUENCE [LARGE SCALE GENOMIC DNA]</scope>
    <source>
        <strain evidence="1 2">KMM 241</strain>
    </source>
</reference>